<dbReference type="Pfam" id="PF14498">
    <property type="entry name" value="Glyco_hyd_65N_2"/>
    <property type="match status" value="1"/>
</dbReference>
<dbReference type="AlphaFoldDB" id="A0A8H3BDJ9"/>
<comment type="caution">
    <text evidence="2">The sequence shown here is derived from an EMBL/GenBank/DDBJ whole genome shotgun (WGS) entry which is preliminary data.</text>
</comment>
<dbReference type="InterPro" id="IPR027414">
    <property type="entry name" value="GH95_N_dom"/>
</dbReference>
<feature type="domain" description="Glycosyl hydrolase family 95 N-terminal" evidence="1">
    <location>
        <begin position="18"/>
        <end position="171"/>
    </location>
</feature>
<organism evidence="2 3">
    <name type="scientific">Rhizoctonia solani</name>
    <dbReference type="NCBI Taxonomy" id="456999"/>
    <lineage>
        <taxon>Eukaryota</taxon>
        <taxon>Fungi</taxon>
        <taxon>Dikarya</taxon>
        <taxon>Basidiomycota</taxon>
        <taxon>Agaricomycotina</taxon>
        <taxon>Agaricomycetes</taxon>
        <taxon>Cantharellales</taxon>
        <taxon>Ceratobasidiaceae</taxon>
        <taxon>Rhizoctonia</taxon>
    </lineage>
</organism>
<dbReference type="Proteomes" id="UP000663843">
    <property type="component" value="Unassembled WGS sequence"/>
</dbReference>
<protein>
    <recommendedName>
        <fullName evidence="1">Glycosyl hydrolase family 95 N-terminal domain-containing protein</fullName>
    </recommendedName>
</protein>
<accession>A0A8H3BDJ9</accession>
<reference evidence="2" key="1">
    <citation type="submission" date="2021-01" db="EMBL/GenBank/DDBJ databases">
        <authorList>
            <person name="Kaushik A."/>
        </authorList>
    </citation>
    <scope>NUCLEOTIDE SEQUENCE</scope>
    <source>
        <strain evidence="2">AG2-2IIIB</strain>
    </source>
</reference>
<dbReference type="EMBL" id="CAJMWT010002790">
    <property type="protein sequence ID" value="CAE6454545.1"/>
    <property type="molecule type" value="Genomic_DNA"/>
</dbReference>
<dbReference type="Gene3D" id="2.70.98.50">
    <property type="entry name" value="putative glycoside hydrolase family protein from bacillus halodurans"/>
    <property type="match status" value="1"/>
</dbReference>
<evidence type="ECO:0000259" key="1">
    <source>
        <dbReference type="Pfam" id="PF14498"/>
    </source>
</evidence>
<sequence length="208" mass="22237">MQFPDIRPLPADEIAFGSYSVAGYLNINRTASGKPTNYARWLDMHNAVLKTTWTEPSGSFNRTYFCSNPTRACTVHTVSSTPGGFSGTFWFSSLDGLAARNISCLDGNTIQLRGYAASPGMLYEILGKIQQTGPANSSARCTVDGKSGDAVLISQGSTEAWVDWVGGTEYSMETGNARSGYTFKGADPHAELVGLLDKGSVQKVGARL</sequence>
<gene>
    <name evidence="2" type="ORF">RDB_LOCUS90079</name>
</gene>
<evidence type="ECO:0000313" key="2">
    <source>
        <dbReference type="EMBL" id="CAE6454545.1"/>
    </source>
</evidence>
<evidence type="ECO:0000313" key="3">
    <source>
        <dbReference type="Proteomes" id="UP000663843"/>
    </source>
</evidence>
<name>A0A8H3BDJ9_9AGAM</name>
<proteinExistence type="predicted"/>
<feature type="non-terminal residue" evidence="2">
    <location>
        <position position="1"/>
    </location>
</feature>